<feature type="non-terminal residue" evidence="15">
    <location>
        <position position="1"/>
    </location>
</feature>
<evidence type="ECO:0000256" key="3">
    <source>
        <dbReference type="ARBA" id="ARBA00016439"/>
    </source>
</evidence>
<dbReference type="GO" id="GO:0005543">
    <property type="term" value="F:phospholipid binding"/>
    <property type="evidence" value="ECO:0007669"/>
    <property type="project" value="TreeGrafter"/>
</dbReference>
<dbReference type="SUPFAM" id="SSF54928">
    <property type="entry name" value="RNA-binding domain, RBD"/>
    <property type="match status" value="1"/>
</dbReference>
<dbReference type="KEGG" id="dpa:109537497"/>
<dbReference type="GO" id="GO:0006999">
    <property type="term" value="P:nuclear pore organization"/>
    <property type="evidence" value="ECO:0007669"/>
    <property type="project" value="TreeGrafter"/>
</dbReference>
<evidence type="ECO:0000256" key="11">
    <source>
        <dbReference type="ARBA" id="ARBA00030250"/>
    </source>
</evidence>
<dbReference type="OMA" id="HPEESFY"/>
<dbReference type="CDD" id="cd12441">
    <property type="entry name" value="RRM_Nup53_like"/>
    <property type="match status" value="1"/>
</dbReference>
<dbReference type="GO" id="GO:0017056">
    <property type="term" value="F:structural constituent of nuclear pore"/>
    <property type="evidence" value="ECO:0007669"/>
    <property type="project" value="InterPro"/>
</dbReference>
<reference evidence="16" key="2">
    <citation type="submission" date="2024-08" db="UniProtKB">
        <authorList>
            <consortium name="EnsemblMetazoa"/>
        </authorList>
    </citation>
    <scope>IDENTIFICATION</scope>
</reference>
<gene>
    <name evidence="16" type="primary">109537497</name>
    <name evidence="15" type="ORF">YQE_06140</name>
</gene>
<feature type="domain" description="RRM Nup35-type" evidence="14">
    <location>
        <begin position="150"/>
        <end position="230"/>
    </location>
</feature>
<feature type="compositionally biased region" description="Polar residues" evidence="13">
    <location>
        <begin position="48"/>
        <end position="68"/>
    </location>
</feature>
<dbReference type="EnsemblMetazoa" id="XM_019904270.1">
    <property type="protein sequence ID" value="XP_019759829.1"/>
    <property type="gene ID" value="LOC109537497"/>
</dbReference>
<keyword evidence="17" id="KW-1185">Reference proteome</keyword>
<dbReference type="InterPro" id="IPR017389">
    <property type="entry name" value="Nucleoporin_NUP53"/>
</dbReference>
<keyword evidence="4 12" id="KW-0813">Transport</keyword>
<dbReference type="FunFam" id="3.30.70.330:FF:000095">
    <property type="entry name" value="Putative Nucleoporin NUP53"/>
    <property type="match status" value="1"/>
</dbReference>
<proteinExistence type="inferred from homology"/>
<dbReference type="GO" id="GO:0044613">
    <property type="term" value="C:nuclear pore central transport channel"/>
    <property type="evidence" value="ECO:0007669"/>
    <property type="project" value="TreeGrafter"/>
</dbReference>
<dbReference type="GO" id="GO:0003676">
    <property type="term" value="F:nucleic acid binding"/>
    <property type="evidence" value="ECO:0007669"/>
    <property type="project" value="InterPro"/>
</dbReference>
<keyword evidence="5 12" id="KW-0509">mRNA transport</keyword>
<dbReference type="Gene3D" id="3.30.70.330">
    <property type="match status" value="1"/>
</dbReference>
<dbReference type="PROSITE" id="PS51472">
    <property type="entry name" value="RRM_NUP35"/>
    <property type="match status" value="1"/>
</dbReference>
<evidence type="ECO:0000256" key="13">
    <source>
        <dbReference type="SAM" id="MobiDB-lite"/>
    </source>
</evidence>
<protein>
    <recommendedName>
        <fullName evidence="3">Nucleoporin NUP35</fullName>
    </recommendedName>
    <alternativeName>
        <fullName evidence="11">35 kDa nucleoporin</fullName>
    </alternativeName>
    <alternativeName>
        <fullName evidence="10">Nucleoporin NUP53</fullName>
    </alternativeName>
</protein>
<evidence type="ECO:0000256" key="10">
    <source>
        <dbReference type="ARBA" id="ARBA00029997"/>
    </source>
</evidence>
<dbReference type="PANTHER" id="PTHR21527:SF6">
    <property type="entry name" value="NUCLEOPORIN NUP35"/>
    <property type="match status" value="1"/>
</dbReference>
<dbReference type="GO" id="GO:0051028">
    <property type="term" value="P:mRNA transport"/>
    <property type="evidence" value="ECO:0007669"/>
    <property type="project" value="UniProtKB-UniRule"/>
</dbReference>
<evidence type="ECO:0000256" key="7">
    <source>
        <dbReference type="ARBA" id="ARBA00023010"/>
    </source>
</evidence>
<dbReference type="OrthoDB" id="3365060at2759"/>
<evidence type="ECO:0000256" key="2">
    <source>
        <dbReference type="ARBA" id="ARBA00009454"/>
    </source>
</evidence>
<dbReference type="GO" id="GO:0006607">
    <property type="term" value="P:NLS-bearing protein import into nucleus"/>
    <property type="evidence" value="ECO:0007669"/>
    <property type="project" value="TreeGrafter"/>
</dbReference>
<keyword evidence="9 12" id="KW-0539">Nucleus</keyword>
<feature type="region of interest" description="Disordered" evidence="13">
    <location>
        <begin position="28"/>
        <end position="95"/>
    </location>
</feature>
<keyword evidence="7" id="KW-0811">Translocation</keyword>
<dbReference type="HOGENOM" id="CLU_056189_0_0_1"/>
<dbReference type="EMBL" id="KB740948">
    <property type="protein sequence ID" value="ENN77314.1"/>
    <property type="molecule type" value="Genomic_DNA"/>
</dbReference>
<dbReference type="PANTHER" id="PTHR21527">
    <property type="entry name" value="NUCLEOPORIN NUP35"/>
    <property type="match status" value="1"/>
</dbReference>
<dbReference type="InterPro" id="IPR035979">
    <property type="entry name" value="RBD_domain_sf"/>
</dbReference>
<dbReference type="GO" id="GO:0031965">
    <property type="term" value="C:nuclear membrane"/>
    <property type="evidence" value="ECO:0007669"/>
    <property type="project" value="InterPro"/>
</dbReference>
<evidence type="ECO:0000259" key="14">
    <source>
        <dbReference type="PROSITE" id="PS51472"/>
    </source>
</evidence>
<reference evidence="15 17" key="1">
    <citation type="journal article" date="2013" name="Genome Biol.">
        <title>Draft genome of the mountain pine beetle, Dendroctonus ponderosae Hopkins, a major forest pest.</title>
        <authorList>
            <person name="Keeling C.I."/>
            <person name="Yuen M.M."/>
            <person name="Liao N.Y."/>
            <person name="Docking T.R."/>
            <person name="Chan S.K."/>
            <person name="Taylor G.A."/>
            <person name="Palmquist D.L."/>
            <person name="Jackman S.D."/>
            <person name="Nguyen A."/>
            <person name="Li M."/>
            <person name="Henderson H."/>
            <person name="Janes J.K."/>
            <person name="Zhao Y."/>
            <person name="Pandoh P."/>
            <person name="Moore R."/>
            <person name="Sperling F.A."/>
            <person name="Huber D.P."/>
            <person name="Birol I."/>
            <person name="Jones S.J."/>
            <person name="Bohlmann J."/>
        </authorList>
    </citation>
    <scope>NUCLEOTIDE SEQUENCE</scope>
</reference>
<dbReference type="AlphaFoldDB" id="N6TAL2"/>
<evidence type="ECO:0000256" key="4">
    <source>
        <dbReference type="ARBA" id="ARBA00022448"/>
    </source>
</evidence>
<evidence type="ECO:0000256" key="12">
    <source>
        <dbReference type="PROSITE-ProRule" id="PRU00804"/>
    </source>
</evidence>
<evidence type="ECO:0000256" key="6">
    <source>
        <dbReference type="ARBA" id="ARBA00022927"/>
    </source>
</evidence>
<organism evidence="15">
    <name type="scientific">Dendroctonus ponderosae</name>
    <name type="common">Mountain pine beetle</name>
    <dbReference type="NCBI Taxonomy" id="77166"/>
    <lineage>
        <taxon>Eukaryota</taxon>
        <taxon>Metazoa</taxon>
        <taxon>Ecdysozoa</taxon>
        <taxon>Arthropoda</taxon>
        <taxon>Hexapoda</taxon>
        <taxon>Insecta</taxon>
        <taxon>Pterygota</taxon>
        <taxon>Neoptera</taxon>
        <taxon>Endopterygota</taxon>
        <taxon>Coleoptera</taxon>
        <taxon>Polyphaga</taxon>
        <taxon>Cucujiformia</taxon>
        <taxon>Curculionidae</taxon>
        <taxon>Scolytinae</taxon>
        <taxon>Dendroctonus</taxon>
    </lineage>
</organism>
<keyword evidence="8 12" id="KW-0906">Nuclear pore complex</keyword>
<dbReference type="Proteomes" id="UP000019118">
    <property type="component" value="Unassembled WGS sequence"/>
</dbReference>
<sequence>MEPMCVGSTPSPASPAVNPGFLPNFLIEDLPLSTPQNGNALPGHKKTPSSFRNKSNAKESQTLRQKLFSQAMAESPIPSSQSFEPVNEKVGPPKTSLFDALDSAKRPVAPILSSTVAQNESGLFNETLSRMHPEESFYRTNSFNSSRQNGSGEHWVTVFGFPSSVLSQVLCELSNCGVVADKYVPHQGNWVDVKFNNNSEVSRALALNGKCINANVMIGVQVRRTKENKENSSISTPNRARSLRYSFISPQPSNSVIPSQTVPHKSTGIVSKAMEYVFGW</sequence>
<dbReference type="InterPro" id="IPR012677">
    <property type="entry name" value="Nucleotide-bd_a/b_plait_sf"/>
</dbReference>
<dbReference type="GO" id="GO:0044615">
    <property type="term" value="C:nuclear pore nuclear basket"/>
    <property type="evidence" value="ECO:0007669"/>
    <property type="project" value="TreeGrafter"/>
</dbReference>
<evidence type="ECO:0000256" key="8">
    <source>
        <dbReference type="ARBA" id="ARBA00023132"/>
    </source>
</evidence>
<evidence type="ECO:0000256" key="9">
    <source>
        <dbReference type="ARBA" id="ARBA00023242"/>
    </source>
</evidence>
<keyword evidence="6" id="KW-0653">Protein transport</keyword>
<comment type="subcellular location">
    <subcellularLocation>
        <location evidence="1">Nucleus</location>
        <location evidence="1">Nuclear pore complex</location>
    </subcellularLocation>
</comment>
<accession>N6TAL2</accession>
<dbReference type="Pfam" id="PF05172">
    <property type="entry name" value="RRM_Nup35"/>
    <property type="match status" value="1"/>
</dbReference>
<dbReference type="PIRSF" id="PIRSF038119">
    <property type="entry name" value="Nucleoporin_NUP53"/>
    <property type="match status" value="1"/>
</dbReference>
<dbReference type="InterPro" id="IPR007846">
    <property type="entry name" value="RRM_NUP35_dom"/>
</dbReference>
<evidence type="ECO:0000313" key="17">
    <source>
        <dbReference type="Proteomes" id="UP000019118"/>
    </source>
</evidence>
<comment type="similarity">
    <text evidence="2">Belongs to the Nup35 family.</text>
</comment>
<evidence type="ECO:0000256" key="5">
    <source>
        <dbReference type="ARBA" id="ARBA00022816"/>
    </source>
</evidence>
<evidence type="ECO:0000313" key="16">
    <source>
        <dbReference type="EnsemblMetazoa" id="XP_019759829.1"/>
    </source>
</evidence>
<evidence type="ECO:0000313" key="15">
    <source>
        <dbReference type="EMBL" id="ENN77314.1"/>
    </source>
</evidence>
<name>N6TAL2_DENPD</name>
<evidence type="ECO:0000256" key="1">
    <source>
        <dbReference type="ARBA" id="ARBA00004567"/>
    </source>
</evidence>